<evidence type="ECO:0000259" key="1">
    <source>
        <dbReference type="Pfam" id="PF01869"/>
    </source>
</evidence>
<dbReference type="SUPFAM" id="SSF53067">
    <property type="entry name" value="Actin-like ATPase domain"/>
    <property type="match status" value="2"/>
</dbReference>
<reference evidence="2 3" key="1">
    <citation type="submission" date="2020-04" db="EMBL/GenBank/DDBJ databases">
        <authorList>
            <person name="Klaysubun C."/>
            <person name="Duangmal K."/>
            <person name="Lipun K."/>
        </authorList>
    </citation>
    <scope>NUCLEOTIDE SEQUENCE [LARGE SCALE GENOMIC DNA]</scope>
    <source>
        <strain evidence="2 3">JCM 11839</strain>
    </source>
</reference>
<dbReference type="InterPro" id="IPR002731">
    <property type="entry name" value="ATPase_BadF"/>
</dbReference>
<gene>
    <name evidence="2" type="ORF">HF577_19590</name>
</gene>
<accession>A0ABX1RIU0</accession>
<dbReference type="PANTHER" id="PTHR43190:SF3">
    <property type="entry name" value="N-ACETYL-D-GLUCOSAMINE KINASE"/>
    <property type="match status" value="1"/>
</dbReference>
<dbReference type="EMBL" id="JAAXKY010000064">
    <property type="protein sequence ID" value="NMH79285.1"/>
    <property type="molecule type" value="Genomic_DNA"/>
</dbReference>
<keyword evidence="3" id="KW-1185">Reference proteome</keyword>
<sequence length="329" mass="34323">MFLGVDGGGTKTVFALLDGDGRLLATALAPSCYYFGQSIDLVEEVIRSGVASVCDEAVLTTDRITYAFLALPGYGEVSSDIETLDAIPARVLGHRRYGCDNDMVAGWAGSLGAVDGVNVIAGTGSMTYGEHGGRKLRVGGWGELFDDEGSAYWIAIRGLSAFAKMSDGRLAGGPLRERLASHLRLAADLDLVDVVVNRWRGDRAKVASLARVVTAAAADGDEVCVEILHEAGRVLADLVTATIARLDYAPGDVVPVSWSGGVFASGEVRAAFHEHLADSPVDLREPLLPPVLGAALYAARLAGRPLSATVVDGLHAYASTLPQGGGSDE</sequence>
<protein>
    <submittedName>
        <fullName evidence="2">N-acetylglucosamine kinase</fullName>
    </submittedName>
</protein>
<dbReference type="GO" id="GO:0016301">
    <property type="term" value="F:kinase activity"/>
    <property type="evidence" value="ECO:0007669"/>
    <property type="project" value="UniProtKB-KW"/>
</dbReference>
<dbReference type="Pfam" id="PF01869">
    <property type="entry name" value="BcrAD_BadFG"/>
    <property type="match status" value="1"/>
</dbReference>
<feature type="domain" description="ATPase BadF/BadG/BcrA/BcrD type" evidence="1">
    <location>
        <begin position="3"/>
        <end position="298"/>
    </location>
</feature>
<dbReference type="InterPro" id="IPR052519">
    <property type="entry name" value="Euk-type_GlcNAc_Kinase"/>
</dbReference>
<evidence type="ECO:0000313" key="2">
    <source>
        <dbReference type="EMBL" id="NMH79285.1"/>
    </source>
</evidence>
<evidence type="ECO:0000313" key="3">
    <source>
        <dbReference type="Proteomes" id="UP001296706"/>
    </source>
</evidence>
<comment type="caution">
    <text evidence="2">The sequence shown here is derived from an EMBL/GenBank/DDBJ whole genome shotgun (WGS) entry which is preliminary data.</text>
</comment>
<dbReference type="Gene3D" id="3.30.420.40">
    <property type="match status" value="2"/>
</dbReference>
<keyword evidence="2" id="KW-0808">Transferase</keyword>
<keyword evidence="2" id="KW-0418">Kinase</keyword>
<dbReference type="CDD" id="cd24007">
    <property type="entry name" value="ASKHA_NBD_eukNAGK-like"/>
    <property type="match status" value="1"/>
</dbReference>
<organism evidence="2 3">
    <name type="scientific">Pseudonocardia xinjiangensis</name>
    <dbReference type="NCBI Taxonomy" id="75289"/>
    <lineage>
        <taxon>Bacteria</taxon>
        <taxon>Bacillati</taxon>
        <taxon>Actinomycetota</taxon>
        <taxon>Actinomycetes</taxon>
        <taxon>Pseudonocardiales</taxon>
        <taxon>Pseudonocardiaceae</taxon>
        <taxon>Pseudonocardia</taxon>
    </lineage>
</organism>
<dbReference type="PANTHER" id="PTHR43190">
    <property type="entry name" value="N-ACETYL-D-GLUCOSAMINE KINASE"/>
    <property type="match status" value="1"/>
</dbReference>
<dbReference type="InterPro" id="IPR043129">
    <property type="entry name" value="ATPase_NBD"/>
</dbReference>
<name>A0ABX1RIU0_9PSEU</name>
<dbReference type="Proteomes" id="UP001296706">
    <property type="component" value="Unassembled WGS sequence"/>
</dbReference>
<proteinExistence type="predicted"/>